<keyword evidence="1" id="KW-0812">Transmembrane</keyword>
<evidence type="ECO:0000313" key="2">
    <source>
        <dbReference type="EMBL" id="CDW36545.1"/>
    </source>
</evidence>
<feature type="transmembrane region" description="Helical" evidence="1">
    <location>
        <begin position="21"/>
        <end position="41"/>
    </location>
</feature>
<organism evidence="2">
    <name type="scientific">Lepeophtheirus salmonis</name>
    <name type="common">Salmon louse</name>
    <name type="synonym">Caligus salmonis</name>
    <dbReference type="NCBI Taxonomy" id="72036"/>
    <lineage>
        <taxon>Eukaryota</taxon>
        <taxon>Metazoa</taxon>
        <taxon>Ecdysozoa</taxon>
        <taxon>Arthropoda</taxon>
        <taxon>Crustacea</taxon>
        <taxon>Multicrustacea</taxon>
        <taxon>Hexanauplia</taxon>
        <taxon>Copepoda</taxon>
        <taxon>Siphonostomatoida</taxon>
        <taxon>Caligidae</taxon>
        <taxon>Lepeophtheirus</taxon>
    </lineage>
</organism>
<feature type="transmembrane region" description="Helical" evidence="1">
    <location>
        <begin position="112"/>
        <end position="136"/>
    </location>
</feature>
<feature type="transmembrane region" description="Helical" evidence="1">
    <location>
        <begin position="74"/>
        <end position="100"/>
    </location>
</feature>
<proteinExistence type="predicted"/>
<dbReference type="EMBL" id="HACA01019184">
    <property type="protein sequence ID" value="CDW36545.1"/>
    <property type="molecule type" value="Transcribed_RNA"/>
</dbReference>
<sequence>MLCKRLEHCCCCLNQILGIKLILSFLTTVEIIGIGLCAYYYPQYLVYVTPASSIGIITNIFAFIGLAKCVRWYFLPWLIVSMLVIVGTILASILCIVIPLGEEHPDWTEISIISVSLILCSALVLYFWIVIIEFFVRIGPNQRYARRVIGYPPSSSVYPSTSSILGPGSYDSPFYPQMQF</sequence>
<name>A0A0K2UER0_LEPSM</name>
<keyword evidence="1" id="KW-0472">Membrane</keyword>
<keyword evidence="1" id="KW-1133">Transmembrane helix</keyword>
<protein>
    <submittedName>
        <fullName evidence="2">Uncharacterized protein</fullName>
    </submittedName>
</protein>
<accession>A0A0K2UER0</accession>
<evidence type="ECO:0000256" key="1">
    <source>
        <dbReference type="SAM" id="Phobius"/>
    </source>
</evidence>
<feature type="transmembrane region" description="Helical" evidence="1">
    <location>
        <begin position="47"/>
        <end position="67"/>
    </location>
</feature>
<reference evidence="2" key="1">
    <citation type="submission" date="2014-05" db="EMBL/GenBank/DDBJ databases">
        <authorList>
            <person name="Chronopoulou M."/>
        </authorList>
    </citation>
    <scope>NUCLEOTIDE SEQUENCE</scope>
    <source>
        <tissue evidence="2">Whole organism</tissue>
    </source>
</reference>
<dbReference type="AlphaFoldDB" id="A0A0K2UER0"/>